<dbReference type="KEGG" id="cchl:FPL14_06995"/>
<accession>A0A7G5BVJ9</accession>
<gene>
    <name evidence="3" type="ORF">FPL14_06995</name>
</gene>
<dbReference type="InterPro" id="IPR011006">
    <property type="entry name" value="CheY-like_superfamily"/>
</dbReference>
<dbReference type="Gene3D" id="3.40.50.2300">
    <property type="match status" value="1"/>
</dbReference>
<organism evidence="3 4">
    <name type="scientific">Cohnella cholangitidis</name>
    <dbReference type="NCBI Taxonomy" id="2598458"/>
    <lineage>
        <taxon>Bacteria</taxon>
        <taxon>Bacillati</taxon>
        <taxon>Bacillota</taxon>
        <taxon>Bacilli</taxon>
        <taxon>Bacillales</taxon>
        <taxon>Paenibacillaceae</taxon>
        <taxon>Cohnella</taxon>
    </lineage>
</organism>
<name>A0A7G5BVJ9_9BACL</name>
<evidence type="ECO:0000259" key="2">
    <source>
        <dbReference type="PROSITE" id="PS50110"/>
    </source>
</evidence>
<evidence type="ECO:0000256" key="1">
    <source>
        <dbReference type="PROSITE-ProRule" id="PRU00169"/>
    </source>
</evidence>
<dbReference type="Pfam" id="PF00072">
    <property type="entry name" value="Response_reg"/>
    <property type="match status" value="1"/>
</dbReference>
<dbReference type="InterPro" id="IPR058245">
    <property type="entry name" value="NreC/VraR/RcsB-like_REC"/>
</dbReference>
<dbReference type="InterPro" id="IPR001789">
    <property type="entry name" value="Sig_transdc_resp-reg_receiver"/>
</dbReference>
<protein>
    <submittedName>
        <fullName evidence="3">Response regulator transcription factor</fullName>
    </submittedName>
</protein>
<feature type="modified residue" description="4-aspartylphosphate" evidence="1">
    <location>
        <position position="54"/>
    </location>
</feature>
<dbReference type="GO" id="GO:0000160">
    <property type="term" value="P:phosphorelay signal transduction system"/>
    <property type="evidence" value="ECO:0007669"/>
    <property type="project" value="InterPro"/>
</dbReference>
<dbReference type="PROSITE" id="PS50110">
    <property type="entry name" value="RESPONSE_REGULATORY"/>
    <property type="match status" value="1"/>
</dbReference>
<proteinExistence type="predicted"/>
<evidence type="ECO:0000313" key="4">
    <source>
        <dbReference type="Proteomes" id="UP000515679"/>
    </source>
</evidence>
<reference evidence="3 4" key="1">
    <citation type="submission" date="2019-07" db="EMBL/GenBank/DDBJ databases">
        <authorList>
            <person name="Kim J.K."/>
            <person name="Cheong H.-M."/>
            <person name="Choi Y."/>
            <person name="Hwang K.J."/>
            <person name="Lee S."/>
            <person name="Choi C."/>
        </authorList>
    </citation>
    <scope>NUCLEOTIDE SEQUENCE [LARGE SCALE GENOMIC DNA]</scope>
    <source>
        <strain evidence="3 4">KS 22</strain>
    </source>
</reference>
<dbReference type="AlphaFoldDB" id="A0A7G5BVJ9"/>
<keyword evidence="4" id="KW-1185">Reference proteome</keyword>
<dbReference type="SUPFAM" id="SSF52172">
    <property type="entry name" value="CheY-like"/>
    <property type="match status" value="1"/>
</dbReference>
<dbReference type="RefSeq" id="WP_182302340.1">
    <property type="nucleotide sequence ID" value="NZ_CP041969.1"/>
</dbReference>
<dbReference type="Proteomes" id="UP000515679">
    <property type="component" value="Chromosome"/>
</dbReference>
<evidence type="ECO:0000313" key="3">
    <source>
        <dbReference type="EMBL" id="QMV40983.1"/>
    </source>
</evidence>
<feature type="domain" description="Response regulatory" evidence="2">
    <location>
        <begin position="3"/>
        <end position="102"/>
    </location>
</feature>
<keyword evidence="1" id="KW-0597">Phosphoprotein</keyword>
<sequence length="102" mass="10821">MIHVVAADNRRIVCEGMKLILESDSGIRVVGCASSVQEASRLCGQFRPDAILLDAELAICGDIDGIAFIRAESQQTKVIVLSDGKDEGHILQAIQGGPTVIC</sequence>
<dbReference type="CDD" id="cd17535">
    <property type="entry name" value="REC_NarL-like"/>
    <property type="match status" value="1"/>
</dbReference>
<dbReference type="EMBL" id="CP041969">
    <property type="protein sequence ID" value="QMV40983.1"/>
    <property type="molecule type" value="Genomic_DNA"/>
</dbReference>